<dbReference type="OrthoDB" id="6238322at2"/>
<gene>
    <name evidence="6" type="ORF">C1H66_10970</name>
</gene>
<keyword evidence="4" id="KW-0143">Chaperone</keyword>
<dbReference type="RefSeq" id="WP_102627927.1">
    <property type="nucleotide sequence ID" value="NZ_PDOH01000014.1"/>
</dbReference>
<organism evidence="6 7">
    <name type="scientific">Halomonas heilongjiangensis</name>
    <dbReference type="NCBI Taxonomy" id="1387883"/>
    <lineage>
        <taxon>Bacteria</taxon>
        <taxon>Pseudomonadati</taxon>
        <taxon>Pseudomonadota</taxon>
        <taxon>Gammaproteobacteria</taxon>
        <taxon>Oceanospirillales</taxon>
        <taxon>Halomonadaceae</taxon>
        <taxon>Halomonas</taxon>
    </lineage>
</organism>
<keyword evidence="7" id="KW-1185">Reference proteome</keyword>
<sequence length="137" mass="15665">MRHHQTPPGGPKAQQVLLGAYEALLDRSSRMLDSARAADWEALVDLETQYVVEVERIGRLDAELPLDDEGGERKAELLERILDQDLEIRQRLIERRDELDRLIGSSRQQLALSRTYGPQQAASETIDAEWRFTKKPS</sequence>
<evidence type="ECO:0000313" key="7">
    <source>
        <dbReference type="Proteomes" id="UP000235346"/>
    </source>
</evidence>
<comment type="subcellular location">
    <subcellularLocation>
        <location evidence="1">Cytoplasm</location>
        <location evidence="1">Cytosol</location>
    </subcellularLocation>
</comment>
<keyword evidence="6" id="KW-0966">Cell projection</keyword>
<keyword evidence="3" id="KW-1005">Bacterial flagellum biogenesis</keyword>
<evidence type="ECO:0000256" key="2">
    <source>
        <dbReference type="ARBA" id="ARBA00022490"/>
    </source>
</evidence>
<evidence type="ECO:0000256" key="3">
    <source>
        <dbReference type="ARBA" id="ARBA00022795"/>
    </source>
</evidence>
<dbReference type="Proteomes" id="UP000235346">
    <property type="component" value="Unassembled WGS sequence"/>
</dbReference>
<reference evidence="6 7" key="1">
    <citation type="submission" date="2018-01" db="EMBL/GenBank/DDBJ databases">
        <title>Halomonas endophytica sp. nov., isolated from storage liquid in the stems of Populus euphratica.</title>
        <authorList>
            <person name="Chen C."/>
        </authorList>
    </citation>
    <scope>NUCLEOTIDE SEQUENCE [LARGE SCALE GENOMIC DNA]</scope>
    <source>
        <strain evidence="6 7">DSM 26881</strain>
    </source>
</reference>
<dbReference type="Pfam" id="PF05400">
    <property type="entry name" value="FliT"/>
    <property type="match status" value="1"/>
</dbReference>
<evidence type="ECO:0000256" key="4">
    <source>
        <dbReference type="ARBA" id="ARBA00023186"/>
    </source>
</evidence>
<evidence type="ECO:0000313" key="6">
    <source>
        <dbReference type="EMBL" id="PMR69396.1"/>
    </source>
</evidence>
<accession>A0A2N7TMH4</accession>
<dbReference type="AlphaFoldDB" id="A0A2N7TMH4"/>
<dbReference type="EMBL" id="PNRE01000048">
    <property type="protein sequence ID" value="PMR69396.1"/>
    <property type="molecule type" value="Genomic_DNA"/>
</dbReference>
<evidence type="ECO:0000256" key="1">
    <source>
        <dbReference type="ARBA" id="ARBA00004514"/>
    </source>
</evidence>
<keyword evidence="6" id="KW-0282">Flagellum</keyword>
<dbReference type="InterPro" id="IPR008622">
    <property type="entry name" value="FliT"/>
</dbReference>
<name>A0A2N7TMH4_9GAMM</name>
<keyword evidence="6" id="KW-0969">Cilium</keyword>
<evidence type="ECO:0000256" key="5">
    <source>
        <dbReference type="ARBA" id="ARBA00093797"/>
    </source>
</evidence>
<dbReference type="GO" id="GO:0044781">
    <property type="term" value="P:bacterial-type flagellum organization"/>
    <property type="evidence" value="ECO:0007669"/>
    <property type="project" value="UniProtKB-KW"/>
</dbReference>
<proteinExistence type="predicted"/>
<keyword evidence="2" id="KW-0963">Cytoplasm</keyword>
<dbReference type="Gene3D" id="1.20.58.380">
    <property type="entry name" value="Flagellar protein flit"/>
    <property type="match status" value="1"/>
</dbReference>
<protein>
    <recommendedName>
        <fullName evidence="5">Flagellar protein FliT</fullName>
    </recommendedName>
</protein>
<comment type="caution">
    <text evidence="6">The sequence shown here is derived from an EMBL/GenBank/DDBJ whole genome shotgun (WGS) entry which is preliminary data.</text>
</comment>